<accession>A0A3F2RVH3</accession>
<dbReference type="AlphaFoldDB" id="A0A3F2RVH3"/>
<evidence type="ECO:0000313" key="2">
    <source>
        <dbReference type="Proteomes" id="UP000277300"/>
    </source>
</evidence>
<evidence type="ECO:0000313" key="1">
    <source>
        <dbReference type="EMBL" id="RLN65012.1"/>
    </source>
</evidence>
<protein>
    <submittedName>
        <fullName evidence="1">Uncharacterized protein</fullName>
    </submittedName>
</protein>
<dbReference type="Proteomes" id="UP000277300">
    <property type="component" value="Unassembled WGS sequence"/>
</dbReference>
<name>A0A3F2RVH3_9STRA</name>
<proteinExistence type="predicted"/>
<reference evidence="1 2" key="1">
    <citation type="submission" date="2018-07" db="EMBL/GenBank/DDBJ databases">
        <title>Genome sequencing of oomycete isolates from Chile give support for New Zealand origin for Phytophthora kernoviae and make available the first Nothophytophthora sp. genome.</title>
        <authorList>
            <person name="Studholme D.J."/>
            <person name="Sanfuentes E."/>
            <person name="Panda P."/>
            <person name="Hill R."/>
            <person name="Sambles C."/>
            <person name="Grant M."/>
            <person name="Williams N.M."/>
            <person name="Mcdougal R.L."/>
        </authorList>
    </citation>
    <scope>NUCLEOTIDE SEQUENCE [LARGE SCALE GENOMIC DNA]</scope>
    <source>
        <strain evidence="1">Chile6</strain>
    </source>
</reference>
<organism evidence="1 2">
    <name type="scientific">Phytophthora kernoviae</name>
    <dbReference type="NCBI Taxonomy" id="325452"/>
    <lineage>
        <taxon>Eukaryota</taxon>
        <taxon>Sar</taxon>
        <taxon>Stramenopiles</taxon>
        <taxon>Oomycota</taxon>
        <taxon>Peronosporomycetes</taxon>
        <taxon>Peronosporales</taxon>
        <taxon>Peronosporaceae</taxon>
        <taxon>Phytophthora</taxon>
    </lineage>
</organism>
<sequence length="92" mass="10351">MVFQSKQDASYRHNVLEKLELLSGRVVPKMDLGVEFMFTDGREMTGRVFSRADQGFCAANGITHCLAVAAVQQEPEAPVVCFRHDGYYFFGQ</sequence>
<dbReference type="EMBL" id="MBDO02000061">
    <property type="protein sequence ID" value="RLN65012.1"/>
    <property type="molecule type" value="Genomic_DNA"/>
</dbReference>
<gene>
    <name evidence="1" type="ORF">BBP00_00003100</name>
</gene>
<dbReference type="OrthoDB" id="63226at2759"/>
<comment type="caution">
    <text evidence="1">The sequence shown here is derived from an EMBL/GenBank/DDBJ whole genome shotgun (WGS) entry which is preliminary data.</text>
</comment>